<dbReference type="EMBL" id="JANAWD010000050">
    <property type="protein sequence ID" value="KAJ3489220.1"/>
    <property type="molecule type" value="Genomic_DNA"/>
</dbReference>
<dbReference type="PROSITE" id="PS50011">
    <property type="entry name" value="PROTEIN_KINASE_DOM"/>
    <property type="match status" value="1"/>
</dbReference>
<keyword evidence="2" id="KW-0723">Serine/threonine-protein kinase</keyword>
<feature type="binding site" evidence="9">
    <location>
        <position position="110"/>
    </location>
    <ligand>
        <name>ATP</name>
        <dbReference type="ChEBI" id="CHEBI:30616"/>
    </ligand>
</feature>
<evidence type="ECO:0000313" key="13">
    <source>
        <dbReference type="Proteomes" id="UP001212997"/>
    </source>
</evidence>
<dbReference type="Pfam" id="PF00069">
    <property type="entry name" value="Pkinase"/>
    <property type="match status" value="1"/>
</dbReference>
<evidence type="ECO:0000313" key="12">
    <source>
        <dbReference type="EMBL" id="KAJ3489220.1"/>
    </source>
</evidence>
<dbReference type="AlphaFoldDB" id="A0AAD5V910"/>
<name>A0AAD5V910_9APHY</name>
<dbReference type="GO" id="GO:0004674">
    <property type="term" value="F:protein serine/threonine kinase activity"/>
    <property type="evidence" value="ECO:0007669"/>
    <property type="project" value="UniProtKB-KW"/>
</dbReference>
<keyword evidence="6 9" id="KW-0067">ATP-binding</keyword>
<evidence type="ECO:0000256" key="6">
    <source>
        <dbReference type="ARBA" id="ARBA00022840"/>
    </source>
</evidence>
<dbReference type="InterPro" id="IPR051334">
    <property type="entry name" value="SRPK"/>
</dbReference>
<dbReference type="PANTHER" id="PTHR47634">
    <property type="entry name" value="PROTEIN KINASE DOMAIN-CONTAINING PROTEIN-RELATED"/>
    <property type="match status" value="1"/>
</dbReference>
<dbReference type="GO" id="GO:0000245">
    <property type="term" value="P:spliceosomal complex assembly"/>
    <property type="evidence" value="ECO:0007669"/>
    <property type="project" value="TreeGrafter"/>
</dbReference>
<keyword evidence="5" id="KW-0418">Kinase</keyword>
<sequence>MLYRLSCGSLSFRQGLRRKHIPVTRPFTSLVQPWISRLLAKFRRSPDLLANLREEPLDWYYVRGGGYHPVHIGDTFQNSRYTIVRKLGWGYYSTVWLARDELLDCHVALKVLMHPMKGALPSPEMEVPMLKRINEIDDSHPGKAHILRMLDTFKHEGPNGLHDCVTFGVQGNTVLSLQQAYPNRVLPIDLVKRISRQMLLALDFTHRCYIKPNNILMVIENPEEVIESYLSNSDISMHPTKARSPHKPIFIVESECIPIDLERHMNNIQFKLADFGSGCIIYELSIGRFMFNVTPPDDLPLSEEEYHLLLIITLLGDLPLDFLKKGEWSNSFFDLETGKPLGMDISEDANSTLAEIVEHWAPESLAEDERVGLVDLLSRMIRILPQDRETAQELLEHPWLQCSDQPHIPPPPPFDISRPISPPRPQTPPPLPSPDTAEVMPA</sequence>
<dbReference type="InterPro" id="IPR017441">
    <property type="entry name" value="Protein_kinase_ATP_BS"/>
</dbReference>
<evidence type="ECO:0000256" key="9">
    <source>
        <dbReference type="PROSITE-ProRule" id="PRU10141"/>
    </source>
</evidence>
<dbReference type="Proteomes" id="UP001212997">
    <property type="component" value="Unassembled WGS sequence"/>
</dbReference>
<accession>A0AAD5V910</accession>
<dbReference type="Gene3D" id="1.10.510.10">
    <property type="entry name" value="Transferase(Phosphotransferase) domain 1"/>
    <property type="match status" value="2"/>
</dbReference>
<feature type="region of interest" description="Disordered" evidence="10">
    <location>
        <begin position="401"/>
        <end position="442"/>
    </location>
</feature>
<organism evidence="12 13">
    <name type="scientific">Meripilus lineatus</name>
    <dbReference type="NCBI Taxonomy" id="2056292"/>
    <lineage>
        <taxon>Eukaryota</taxon>
        <taxon>Fungi</taxon>
        <taxon>Dikarya</taxon>
        <taxon>Basidiomycota</taxon>
        <taxon>Agaricomycotina</taxon>
        <taxon>Agaricomycetes</taxon>
        <taxon>Polyporales</taxon>
        <taxon>Meripilaceae</taxon>
        <taxon>Meripilus</taxon>
    </lineage>
</organism>
<comment type="caution">
    <text evidence="12">The sequence shown here is derived from an EMBL/GenBank/DDBJ whole genome shotgun (WGS) entry which is preliminary data.</text>
</comment>
<evidence type="ECO:0000259" key="11">
    <source>
        <dbReference type="PROSITE" id="PS50011"/>
    </source>
</evidence>
<dbReference type="GO" id="GO:0005524">
    <property type="term" value="F:ATP binding"/>
    <property type="evidence" value="ECO:0007669"/>
    <property type="project" value="UniProtKB-UniRule"/>
</dbReference>
<proteinExistence type="predicted"/>
<reference evidence="12" key="1">
    <citation type="submission" date="2022-07" db="EMBL/GenBank/DDBJ databases">
        <title>Genome Sequence of Physisporinus lineatus.</title>
        <authorList>
            <person name="Buettner E."/>
        </authorList>
    </citation>
    <scope>NUCLEOTIDE SEQUENCE</scope>
    <source>
        <strain evidence="12">VT162</strain>
    </source>
</reference>
<evidence type="ECO:0000256" key="3">
    <source>
        <dbReference type="ARBA" id="ARBA00022679"/>
    </source>
</evidence>
<evidence type="ECO:0000256" key="5">
    <source>
        <dbReference type="ARBA" id="ARBA00022777"/>
    </source>
</evidence>
<keyword evidence="13" id="KW-1185">Reference proteome</keyword>
<evidence type="ECO:0000256" key="4">
    <source>
        <dbReference type="ARBA" id="ARBA00022741"/>
    </source>
</evidence>
<evidence type="ECO:0000256" key="1">
    <source>
        <dbReference type="ARBA" id="ARBA00012513"/>
    </source>
</evidence>
<keyword evidence="3" id="KW-0808">Transferase</keyword>
<feature type="domain" description="Protein kinase" evidence="11">
    <location>
        <begin position="81"/>
        <end position="400"/>
    </location>
</feature>
<evidence type="ECO:0000256" key="2">
    <source>
        <dbReference type="ARBA" id="ARBA00022527"/>
    </source>
</evidence>
<dbReference type="InterPro" id="IPR011009">
    <property type="entry name" value="Kinase-like_dom_sf"/>
</dbReference>
<feature type="compositionally biased region" description="Pro residues" evidence="10">
    <location>
        <begin position="407"/>
        <end position="433"/>
    </location>
</feature>
<evidence type="ECO:0000256" key="8">
    <source>
        <dbReference type="ARBA" id="ARBA00048679"/>
    </source>
</evidence>
<gene>
    <name evidence="12" type="ORF">NLI96_g2286</name>
</gene>
<keyword evidence="4 9" id="KW-0547">Nucleotide-binding</keyword>
<protein>
    <recommendedName>
        <fullName evidence="1">non-specific serine/threonine protein kinase</fullName>
        <ecNumber evidence="1">2.7.11.1</ecNumber>
    </recommendedName>
</protein>
<evidence type="ECO:0000256" key="10">
    <source>
        <dbReference type="SAM" id="MobiDB-lite"/>
    </source>
</evidence>
<evidence type="ECO:0000256" key="7">
    <source>
        <dbReference type="ARBA" id="ARBA00047899"/>
    </source>
</evidence>
<dbReference type="SUPFAM" id="SSF56112">
    <property type="entry name" value="Protein kinase-like (PK-like)"/>
    <property type="match status" value="1"/>
</dbReference>
<dbReference type="SMART" id="SM00220">
    <property type="entry name" value="S_TKc"/>
    <property type="match status" value="1"/>
</dbReference>
<comment type="catalytic activity">
    <reaction evidence="8">
        <text>L-seryl-[protein] + ATP = O-phospho-L-seryl-[protein] + ADP + H(+)</text>
        <dbReference type="Rhea" id="RHEA:17989"/>
        <dbReference type="Rhea" id="RHEA-COMP:9863"/>
        <dbReference type="Rhea" id="RHEA-COMP:11604"/>
        <dbReference type="ChEBI" id="CHEBI:15378"/>
        <dbReference type="ChEBI" id="CHEBI:29999"/>
        <dbReference type="ChEBI" id="CHEBI:30616"/>
        <dbReference type="ChEBI" id="CHEBI:83421"/>
        <dbReference type="ChEBI" id="CHEBI:456216"/>
        <dbReference type="EC" id="2.7.11.1"/>
    </reaction>
</comment>
<dbReference type="EC" id="2.7.11.1" evidence="1"/>
<dbReference type="Gene3D" id="3.30.200.20">
    <property type="entry name" value="Phosphorylase Kinase, domain 1"/>
    <property type="match status" value="1"/>
</dbReference>
<dbReference type="PANTHER" id="PTHR47634:SF9">
    <property type="entry name" value="PROTEIN KINASE DOMAIN-CONTAINING PROTEIN-RELATED"/>
    <property type="match status" value="1"/>
</dbReference>
<dbReference type="GO" id="GO:0050684">
    <property type="term" value="P:regulation of mRNA processing"/>
    <property type="evidence" value="ECO:0007669"/>
    <property type="project" value="TreeGrafter"/>
</dbReference>
<comment type="catalytic activity">
    <reaction evidence="7">
        <text>L-threonyl-[protein] + ATP = O-phospho-L-threonyl-[protein] + ADP + H(+)</text>
        <dbReference type="Rhea" id="RHEA:46608"/>
        <dbReference type="Rhea" id="RHEA-COMP:11060"/>
        <dbReference type="Rhea" id="RHEA-COMP:11605"/>
        <dbReference type="ChEBI" id="CHEBI:15378"/>
        <dbReference type="ChEBI" id="CHEBI:30013"/>
        <dbReference type="ChEBI" id="CHEBI:30616"/>
        <dbReference type="ChEBI" id="CHEBI:61977"/>
        <dbReference type="ChEBI" id="CHEBI:456216"/>
        <dbReference type="EC" id="2.7.11.1"/>
    </reaction>
</comment>
<dbReference type="PROSITE" id="PS00107">
    <property type="entry name" value="PROTEIN_KINASE_ATP"/>
    <property type="match status" value="1"/>
</dbReference>
<dbReference type="InterPro" id="IPR000719">
    <property type="entry name" value="Prot_kinase_dom"/>
</dbReference>